<sequence length="158" mass="18047">MLRRSEQAQERWKGNHQAIDRWLNERQELLVLYCKTAGLPPFDSDKQQLPALTDIREFCSLLMDYISAGHFEVYDQIIQASPDKAKEMAALADELYPLIAQTTDVALAFNDLYSDADEHADLGEFDERLSGLGETIELRMEFEDRLLATLDQHDLIGA</sequence>
<dbReference type="PIRSF" id="PIRSF016548">
    <property type="entry name" value="Rsd_AlgQ"/>
    <property type="match status" value="1"/>
</dbReference>
<reference evidence="5" key="1">
    <citation type="submission" date="2017-04" db="EMBL/GenBank/DDBJ databases">
        <authorList>
            <person name="Varghese N."/>
            <person name="Submissions S."/>
        </authorList>
    </citation>
    <scope>NUCLEOTIDE SEQUENCE [LARGE SCALE GENOMIC DNA]</scope>
</reference>
<keyword evidence="5" id="KW-1185">Reference proteome</keyword>
<dbReference type="EMBL" id="FXWH01000002">
    <property type="protein sequence ID" value="SMQ80101.1"/>
    <property type="molecule type" value="Genomic_DNA"/>
</dbReference>
<dbReference type="OrthoDB" id="5567237at2"/>
<dbReference type="AlphaFoldDB" id="A0A1Y6G1H8"/>
<evidence type="ECO:0000313" key="4">
    <source>
        <dbReference type="EMBL" id="SMQ80101.1"/>
    </source>
</evidence>
<comment type="similarity">
    <text evidence="3">Belongs to the Rsd/AlgQ family.</text>
</comment>
<evidence type="ECO:0000256" key="3">
    <source>
        <dbReference type="RuleBase" id="RU004409"/>
    </source>
</evidence>
<dbReference type="Pfam" id="PF04353">
    <property type="entry name" value="Rsd_AlgQ"/>
    <property type="match status" value="1"/>
</dbReference>
<dbReference type="Gene3D" id="1.20.120.1370">
    <property type="entry name" value="Regulator of RNA polymerase sigma(70) subunit, domain 4"/>
    <property type="match status" value="1"/>
</dbReference>
<evidence type="ECO:0000313" key="5">
    <source>
        <dbReference type="Proteomes" id="UP000194450"/>
    </source>
</evidence>
<evidence type="ECO:0000256" key="1">
    <source>
        <dbReference type="ARBA" id="ARBA00023015"/>
    </source>
</evidence>
<accession>A0A1Y6G1H8</accession>
<dbReference type="Proteomes" id="UP000194450">
    <property type="component" value="Unassembled WGS sequence"/>
</dbReference>
<keyword evidence="2 3" id="KW-0804">Transcription</keyword>
<gene>
    <name evidence="4" type="ORF">SAMN06297229_2012</name>
</gene>
<keyword evidence="1 3" id="KW-0805">Transcription regulation</keyword>
<protein>
    <submittedName>
        <fullName evidence="4">Regulator of sigma D</fullName>
    </submittedName>
</protein>
<dbReference type="NCBIfam" id="NF008723">
    <property type="entry name" value="PRK11718.1"/>
    <property type="match status" value="1"/>
</dbReference>
<dbReference type="InterPro" id="IPR038309">
    <property type="entry name" value="Rsd/AlgQ_sf"/>
</dbReference>
<dbReference type="InterPro" id="IPR007448">
    <property type="entry name" value="Sigma70_reg_Rsd_AlgQ"/>
</dbReference>
<organism evidence="4 5">
    <name type="scientific">Pseudidiomarina planktonica</name>
    <dbReference type="NCBI Taxonomy" id="1323738"/>
    <lineage>
        <taxon>Bacteria</taxon>
        <taxon>Pseudomonadati</taxon>
        <taxon>Pseudomonadota</taxon>
        <taxon>Gammaproteobacteria</taxon>
        <taxon>Alteromonadales</taxon>
        <taxon>Idiomarinaceae</taxon>
        <taxon>Pseudidiomarina</taxon>
    </lineage>
</organism>
<proteinExistence type="inferred from homology"/>
<name>A0A1Y6G1H8_9GAMM</name>
<evidence type="ECO:0000256" key="2">
    <source>
        <dbReference type="ARBA" id="ARBA00023163"/>
    </source>
</evidence>
<dbReference type="GO" id="GO:0006355">
    <property type="term" value="P:regulation of DNA-templated transcription"/>
    <property type="evidence" value="ECO:0007669"/>
    <property type="project" value="InterPro"/>
</dbReference>
<dbReference type="RefSeq" id="WP_086435142.1">
    <property type="nucleotide sequence ID" value="NZ_FXWH01000002.1"/>
</dbReference>